<dbReference type="EMBL" id="CAGA01000010">
    <property type="protein sequence ID" value="CCE28730.1"/>
    <property type="molecule type" value="Genomic_DNA"/>
</dbReference>
<dbReference type="GO" id="GO:0003824">
    <property type="term" value="F:catalytic activity"/>
    <property type="evidence" value="ECO:0007669"/>
    <property type="project" value="InterPro"/>
</dbReference>
<dbReference type="STRING" id="1111077.M1W3R5"/>
<accession>M1W3R5</accession>
<reference evidence="4 5" key="1">
    <citation type="journal article" date="2013" name="PLoS Genet.">
        <title>Plant-symbiotic fungi as chemical engineers: Multi-genome analysis of the Clavicipitaceae reveals dynamics of alkaloid loci.</title>
        <authorList>
            <person name="Schardl C.L."/>
            <person name="Young C.A."/>
            <person name="Hesse U."/>
            <person name="Amyotte S.G."/>
            <person name="Andreeva K."/>
            <person name="Calie P.J."/>
            <person name="Fleetwood D.J."/>
            <person name="Haws D.C."/>
            <person name="Moore N."/>
            <person name="Oeser B."/>
            <person name="Panaccione D.G."/>
            <person name="Schweri K.K."/>
            <person name="Voisey C.R."/>
            <person name="Farman M.L."/>
            <person name="Jaromczyk J.W."/>
            <person name="Roe B.A."/>
            <person name="O'Sullivan D.M."/>
            <person name="Scott B."/>
            <person name="Tudzynski P."/>
            <person name="An Z."/>
            <person name="Arnaoudova E.G."/>
            <person name="Bullock C.T."/>
            <person name="Charlton N.D."/>
            <person name="Chen L."/>
            <person name="Cox M."/>
            <person name="Dinkins R.D."/>
            <person name="Florea S."/>
            <person name="Glenn A.E."/>
            <person name="Gordon A."/>
            <person name="Gueldener U."/>
            <person name="Harris D.R."/>
            <person name="Hollin W."/>
            <person name="Jaromczyk J."/>
            <person name="Johnson R.D."/>
            <person name="Khan A.K."/>
            <person name="Leistner E."/>
            <person name="Leuchtmann A."/>
            <person name="Li C."/>
            <person name="Liu J."/>
            <person name="Liu J."/>
            <person name="Liu M."/>
            <person name="Mace W."/>
            <person name="Machado C."/>
            <person name="Nagabhyru P."/>
            <person name="Pan J."/>
            <person name="Schmid J."/>
            <person name="Sugawara K."/>
            <person name="Steiner U."/>
            <person name="Takach J.E."/>
            <person name="Tanaka E."/>
            <person name="Webb J.S."/>
            <person name="Wilson E.V."/>
            <person name="Wiseman J.L."/>
            <person name="Yoshida R."/>
            <person name="Zeng Z."/>
        </authorList>
    </citation>
    <scope>NUCLEOTIDE SEQUENCE [LARGE SCALE GENOMIC DNA]</scope>
    <source>
        <strain evidence="4 5">20.1</strain>
    </source>
</reference>
<protein>
    <recommendedName>
        <fullName evidence="3">MOSC domain-containing protein</fullName>
    </recommendedName>
</protein>
<dbReference type="SUPFAM" id="SSF50800">
    <property type="entry name" value="PK beta-barrel domain-like"/>
    <property type="match status" value="1"/>
</dbReference>
<keyword evidence="2" id="KW-0812">Transmembrane</keyword>
<dbReference type="GO" id="GO:0030151">
    <property type="term" value="F:molybdenum ion binding"/>
    <property type="evidence" value="ECO:0007669"/>
    <property type="project" value="InterPro"/>
</dbReference>
<feature type="region of interest" description="Disordered" evidence="1">
    <location>
        <begin position="52"/>
        <end position="78"/>
    </location>
</feature>
<dbReference type="PANTHER" id="PTHR14237:SF23">
    <property type="entry name" value="MOSC DOMAIN PROTEIN (AFU_ORTHOLOGUE AFUA_7G05900)"/>
    <property type="match status" value="1"/>
</dbReference>
<dbReference type="SUPFAM" id="SSF141673">
    <property type="entry name" value="MOSC N-terminal domain-like"/>
    <property type="match status" value="1"/>
</dbReference>
<evidence type="ECO:0000256" key="2">
    <source>
        <dbReference type="SAM" id="Phobius"/>
    </source>
</evidence>
<comment type="caution">
    <text evidence="4">The sequence shown here is derived from an EMBL/GenBank/DDBJ whole genome shotgun (WGS) entry which is preliminary data.</text>
</comment>
<feature type="domain" description="MOSC" evidence="3">
    <location>
        <begin position="265"/>
        <end position="416"/>
    </location>
</feature>
<feature type="compositionally biased region" description="Polar residues" evidence="1">
    <location>
        <begin position="66"/>
        <end position="78"/>
    </location>
</feature>
<evidence type="ECO:0000256" key="1">
    <source>
        <dbReference type="SAM" id="MobiDB-lite"/>
    </source>
</evidence>
<keyword evidence="2" id="KW-1133">Transmembrane helix</keyword>
<dbReference type="InterPro" id="IPR005302">
    <property type="entry name" value="MoCF_Sase_C"/>
</dbReference>
<evidence type="ECO:0000313" key="4">
    <source>
        <dbReference type="EMBL" id="CCE28730.1"/>
    </source>
</evidence>
<dbReference type="PROSITE" id="PS51340">
    <property type="entry name" value="MOSC"/>
    <property type="match status" value="1"/>
</dbReference>
<dbReference type="GO" id="GO:0030170">
    <property type="term" value="F:pyridoxal phosphate binding"/>
    <property type="evidence" value="ECO:0007669"/>
    <property type="project" value="InterPro"/>
</dbReference>
<proteinExistence type="predicted"/>
<dbReference type="eggNOG" id="KOG2362">
    <property type="taxonomic scope" value="Eukaryota"/>
</dbReference>
<feature type="compositionally biased region" description="Basic residues" evidence="1">
    <location>
        <begin position="52"/>
        <end position="65"/>
    </location>
</feature>
<dbReference type="OrthoDB" id="17255at2759"/>
<dbReference type="PANTHER" id="PTHR14237">
    <property type="entry name" value="MOLYBDOPTERIN COFACTOR SULFURASE MOSC"/>
    <property type="match status" value="1"/>
</dbReference>
<dbReference type="Pfam" id="PF03476">
    <property type="entry name" value="MOSC_N"/>
    <property type="match status" value="1"/>
</dbReference>
<evidence type="ECO:0000259" key="3">
    <source>
        <dbReference type="PROSITE" id="PS51340"/>
    </source>
</evidence>
<gene>
    <name evidence="4" type="ORF">CPUR_02418</name>
</gene>
<evidence type="ECO:0000313" key="5">
    <source>
        <dbReference type="Proteomes" id="UP000016801"/>
    </source>
</evidence>
<keyword evidence="5" id="KW-1185">Reference proteome</keyword>
<dbReference type="Proteomes" id="UP000016801">
    <property type="component" value="Unassembled WGS sequence"/>
</dbReference>
<dbReference type="InterPro" id="IPR011037">
    <property type="entry name" value="Pyrv_Knase-like_insert_dom_sf"/>
</dbReference>
<dbReference type="AlphaFoldDB" id="M1W3R5"/>
<dbReference type="HOGENOM" id="CLU_028286_7_0_1"/>
<keyword evidence="2" id="KW-0472">Membrane</keyword>
<feature type="transmembrane region" description="Helical" evidence="2">
    <location>
        <begin position="20"/>
        <end position="41"/>
    </location>
</feature>
<name>M1W3R5_CLAP2</name>
<organism evidence="4 5">
    <name type="scientific">Claviceps purpurea (strain 20.1)</name>
    <name type="common">Ergot fungus</name>
    <name type="synonym">Sphacelia segetum</name>
    <dbReference type="NCBI Taxonomy" id="1111077"/>
    <lineage>
        <taxon>Eukaryota</taxon>
        <taxon>Fungi</taxon>
        <taxon>Dikarya</taxon>
        <taxon>Ascomycota</taxon>
        <taxon>Pezizomycotina</taxon>
        <taxon>Sordariomycetes</taxon>
        <taxon>Hypocreomycetidae</taxon>
        <taxon>Hypocreales</taxon>
        <taxon>Clavicipitaceae</taxon>
        <taxon>Claviceps</taxon>
    </lineage>
</organism>
<sequence length="425" mass="48094">MTDEPALGWESNRRVDHDTVFLIAVTVMAFIVPIFMIFPPLPVETSDALRQTHRKLGRPAHRSKLPSRSTPEQQPQQAKLPTIKSLFIYPIKSCRGIELDRSRVLPTGLEHDRLFTFAQLKPMAGQSGRWECLTQRQLPLLANVKVDVWLPDPSKKSRELGHSDARFLVVRFPWQAPGWRGTMHFLAAKLSRGLSASPEKQFILPLDFPSQEEIKARTYEISHVKIWEDVVQVLNMSADLPPQLAMYLGAKHQLALFRSDPSSRRQVFRNIAAPEDTLGHESVVDFQDGFPIHLLNLSSIQALESLIQKDKISGPPEYDEDDWKSVRFRRSGMPEESSVFTVTCHTVRCKLPNVDPATGVRHSVEPDRSLRKYRQIDDGAPRMGCLGMQLCPVFPNTGTPAQLESYVEAGMDVEVLKRGPHRYPG</sequence>
<dbReference type="VEuPathDB" id="FungiDB:CPUR_02418"/>
<dbReference type="InterPro" id="IPR005303">
    <property type="entry name" value="MOCOS_middle"/>
</dbReference>